<evidence type="ECO:0000313" key="6">
    <source>
        <dbReference type="Proteomes" id="UP000187367"/>
    </source>
</evidence>
<keyword evidence="3" id="KW-0804">Transcription</keyword>
<dbReference type="GO" id="GO:0043565">
    <property type="term" value="F:sequence-specific DNA binding"/>
    <property type="evidence" value="ECO:0007669"/>
    <property type="project" value="InterPro"/>
</dbReference>
<name>A0A1R1QZT9_9BACI</name>
<keyword evidence="1" id="KW-0805">Transcription regulation</keyword>
<dbReference type="Gene3D" id="3.20.80.10">
    <property type="entry name" value="Regulatory factor, effector binding domain"/>
    <property type="match status" value="1"/>
</dbReference>
<dbReference type="OrthoDB" id="5337216at2"/>
<dbReference type="InterPro" id="IPR011256">
    <property type="entry name" value="Reg_factor_effector_dom_sf"/>
</dbReference>
<dbReference type="Pfam" id="PF12833">
    <property type="entry name" value="HTH_18"/>
    <property type="match status" value="1"/>
</dbReference>
<dbReference type="RefSeq" id="WP_076763573.1">
    <property type="nucleotide sequence ID" value="NZ_JARMMH010000006.1"/>
</dbReference>
<accession>A0A1R1RIQ1</accession>
<organism evidence="5 6">
    <name type="scientific">Bacillus swezeyi</name>
    <dbReference type="NCBI Taxonomy" id="1925020"/>
    <lineage>
        <taxon>Bacteria</taxon>
        <taxon>Bacillati</taxon>
        <taxon>Bacillota</taxon>
        <taxon>Bacilli</taxon>
        <taxon>Bacillales</taxon>
        <taxon>Bacillaceae</taxon>
        <taxon>Bacillus</taxon>
    </lineage>
</organism>
<evidence type="ECO:0000256" key="2">
    <source>
        <dbReference type="ARBA" id="ARBA00023125"/>
    </source>
</evidence>
<dbReference type="InterPro" id="IPR009057">
    <property type="entry name" value="Homeodomain-like_sf"/>
</dbReference>
<evidence type="ECO:0000256" key="3">
    <source>
        <dbReference type="ARBA" id="ARBA00023163"/>
    </source>
</evidence>
<dbReference type="SUPFAM" id="SSF55136">
    <property type="entry name" value="Probable bacterial effector-binding domain"/>
    <property type="match status" value="1"/>
</dbReference>
<dbReference type="PROSITE" id="PS00041">
    <property type="entry name" value="HTH_ARAC_FAMILY_1"/>
    <property type="match status" value="1"/>
</dbReference>
<dbReference type="PANTHER" id="PTHR47504">
    <property type="entry name" value="RIGHT ORIGIN-BINDING PROTEIN"/>
    <property type="match status" value="1"/>
</dbReference>
<protein>
    <submittedName>
        <fullName evidence="5">AraC family transcriptional regulator</fullName>
    </submittedName>
</protein>
<dbReference type="Proteomes" id="UP000187367">
    <property type="component" value="Unassembled WGS sequence"/>
</dbReference>
<dbReference type="SMART" id="SM00871">
    <property type="entry name" value="AraC_E_bind"/>
    <property type="match status" value="1"/>
</dbReference>
<keyword evidence="2" id="KW-0238">DNA-binding</keyword>
<dbReference type="AlphaFoldDB" id="A0A1R1QZT9"/>
<dbReference type="InterPro" id="IPR020449">
    <property type="entry name" value="Tscrpt_reg_AraC-type_HTH"/>
</dbReference>
<dbReference type="PANTHER" id="PTHR47504:SF5">
    <property type="entry name" value="RIGHT ORIGIN-BINDING PROTEIN"/>
    <property type="match status" value="1"/>
</dbReference>
<sequence>MDYYERIQSAVHFIEENLRNELKITDIAAKSCFSPFHFQRLFQAVSGFSVQKYIRNRRLSEAAVALKETNRTILDIAIDFQYSSQEAFSRAFSQCYGITPAKYRKTKIGLDHQAKMNFLDYKNKIKGELTMAKPNITHLDAIHIIGYEYRTNLNNETYFQDIPGFYFNFGKHEYYLKIPNKAAPSMSYGISCNFQDEGEFSFIIGEAIQEPVKEIPEPLVYFKIPEGKYAIFDVKGPSESVQNTRRYIYGTWLPNSNYERKEGPDFEVTDVCNSSYPQDMRMKVYIPIL</sequence>
<dbReference type="EMBL" id="MTJL01000001">
    <property type="protein sequence ID" value="OMI10128.1"/>
    <property type="molecule type" value="Genomic_DNA"/>
</dbReference>
<evidence type="ECO:0000256" key="1">
    <source>
        <dbReference type="ARBA" id="ARBA00023015"/>
    </source>
</evidence>
<gene>
    <name evidence="5" type="ORF">BW143_00580</name>
</gene>
<dbReference type="Gene3D" id="1.10.10.60">
    <property type="entry name" value="Homeodomain-like"/>
    <property type="match status" value="2"/>
</dbReference>
<evidence type="ECO:0000259" key="4">
    <source>
        <dbReference type="PROSITE" id="PS01124"/>
    </source>
</evidence>
<dbReference type="PROSITE" id="PS01124">
    <property type="entry name" value="HTH_ARAC_FAMILY_2"/>
    <property type="match status" value="1"/>
</dbReference>
<keyword evidence="6" id="KW-1185">Reference proteome</keyword>
<dbReference type="SMART" id="SM00342">
    <property type="entry name" value="HTH_ARAC"/>
    <property type="match status" value="1"/>
</dbReference>
<dbReference type="SUPFAM" id="SSF46689">
    <property type="entry name" value="Homeodomain-like"/>
    <property type="match status" value="2"/>
</dbReference>
<proteinExistence type="predicted"/>
<feature type="domain" description="HTH araC/xylS-type" evidence="4">
    <location>
        <begin position="8"/>
        <end position="106"/>
    </location>
</feature>
<accession>A0A1R1QZT9</accession>
<dbReference type="InterPro" id="IPR029441">
    <property type="entry name" value="Cass2"/>
</dbReference>
<dbReference type="InterPro" id="IPR018060">
    <property type="entry name" value="HTH_AraC"/>
</dbReference>
<dbReference type="Pfam" id="PF14526">
    <property type="entry name" value="Cass2"/>
    <property type="match status" value="1"/>
</dbReference>
<reference evidence="5 6" key="1">
    <citation type="submission" date="2017-01" db="EMBL/GenBank/DDBJ databases">
        <title>Bacillus phylogenomics.</title>
        <authorList>
            <person name="Dunlap C."/>
        </authorList>
    </citation>
    <scope>NUCLEOTIDE SEQUENCE [LARGE SCALE GENOMIC DNA]</scope>
    <source>
        <strain evidence="5 6">NRRL B-41282</strain>
    </source>
</reference>
<dbReference type="InterPro" id="IPR018062">
    <property type="entry name" value="HTH_AraC-typ_CS"/>
</dbReference>
<dbReference type="InterPro" id="IPR050959">
    <property type="entry name" value="MarA-like"/>
</dbReference>
<comment type="caution">
    <text evidence="5">The sequence shown here is derived from an EMBL/GenBank/DDBJ whole genome shotgun (WGS) entry which is preliminary data.</text>
</comment>
<dbReference type="PRINTS" id="PR00032">
    <property type="entry name" value="HTHARAC"/>
</dbReference>
<dbReference type="GO" id="GO:0003700">
    <property type="term" value="F:DNA-binding transcription factor activity"/>
    <property type="evidence" value="ECO:0007669"/>
    <property type="project" value="InterPro"/>
</dbReference>
<dbReference type="InterPro" id="IPR010499">
    <property type="entry name" value="AraC_E-bd"/>
</dbReference>
<evidence type="ECO:0000313" key="5">
    <source>
        <dbReference type="EMBL" id="OMI10128.1"/>
    </source>
</evidence>